<proteinExistence type="predicted"/>
<gene>
    <name evidence="1" type="ORF">BGAL_0355g00090</name>
</gene>
<evidence type="ECO:0000313" key="1">
    <source>
        <dbReference type="EMBL" id="THV46850.1"/>
    </source>
</evidence>
<reference evidence="1 2" key="1">
    <citation type="submission" date="2017-12" db="EMBL/GenBank/DDBJ databases">
        <title>Comparative genomics of Botrytis spp.</title>
        <authorList>
            <person name="Valero-Jimenez C.A."/>
            <person name="Tapia P."/>
            <person name="Veloso J."/>
            <person name="Silva-Moreno E."/>
            <person name="Staats M."/>
            <person name="Valdes J.H."/>
            <person name="Van Kan J.A.L."/>
        </authorList>
    </citation>
    <scope>NUCLEOTIDE SEQUENCE [LARGE SCALE GENOMIC DNA]</scope>
    <source>
        <strain evidence="1 2">MUCL435</strain>
    </source>
</reference>
<keyword evidence="2" id="KW-1185">Reference proteome</keyword>
<name>A0A4S8QQ62_9HELO</name>
<dbReference type="Proteomes" id="UP000308671">
    <property type="component" value="Unassembled WGS sequence"/>
</dbReference>
<organism evidence="1 2">
    <name type="scientific">Botrytis galanthina</name>
    <dbReference type="NCBI Taxonomy" id="278940"/>
    <lineage>
        <taxon>Eukaryota</taxon>
        <taxon>Fungi</taxon>
        <taxon>Dikarya</taxon>
        <taxon>Ascomycota</taxon>
        <taxon>Pezizomycotina</taxon>
        <taxon>Leotiomycetes</taxon>
        <taxon>Helotiales</taxon>
        <taxon>Sclerotiniaceae</taxon>
        <taxon>Botrytis</taxon>
    </lineage>
</organism>
<sequence length="93" mass="10621">MSYQVRWGSWLQLLSEESRGKTTAVDSWEMGSECWKLGLLGSHMDEAKYSAWLARLESRVKFQATRTVFEPPGHILISNCMKRQTPSISKLAT</sequence>
<dbReference type="AlphaFoldDB" id="A0A4S8QQ62"/>
<dbReference type="EMBL" id="PQXL01000355">
    <property type="protein sequence ID" value="THV46850.1"/>
    <property type="molecule type" value="Genomic_DNA"/>
</dbReference>
<comment type="caution">
    <text evidence="1">The sequence shown here is derived from an EMBL/GenBank/DDBJ whole genome shotgun (WGS) entry which is preliminary data.</text>
</comment>
<evidence type="ECO:0000313" key="2">
    <source>
        <dbReference type="Proteomes" id="UP000308671"/>
    </source>
</evidence>
<protein>
    <submittedName>
        <fullName evidence="1">Uncharacterized protein</fullName>
    </submittedName>
</protein>
<accession>A0A4S8QQ62</accession>